<comment type="caution">
    <text evidence="2">The sequence shown here is derived from an EMBL/GenBank/DDBJ whole genome shotgun (WGS) entry which is preliminary data.</text>
</comment>
<dbReference type="RefSeq" id="XP_041159163.1">
    <property type="nucleotide sequence ID" value="XM_041300238.1"/>
</dbReference>
<keyword evidence="3" id="KW-1185">Reference proteome</keyword>
<evidence type="ECO:0000313" key="3">
    <source>
        <dbReference type="Proteomes" id="UP000719766"/>
    </source>
</evidence>
<dbReference type="OrthoDB" id="2655848at2759"/>
<reference evidence="2" key="1">
    <citation type="journal article" date="2020" name="New Phytol.">
        <title>Comparative genomics reveals dynamic genome evolution in host specialist ectomycorrhizal fungi.</title>
        <authorList>
            <person name="Lofgren L.A."/>
            <person name="Nguyen N.H."/>
            <person name="Vilgalys R."/>
            <person name="Ruytinx J."/>
            <person name="Liao H.L."/>
            <person name="Branco S."/>
            <person name="Kuo A."/>
            <person name="LaButti K."/>
            <person name="Lipzen A."/>
            <person name="Andreopoulos W."/>
            <person name="Pangilinan J."/>
            <person name="Riley R."/>
            <person name="Hundley H."/>
            <person name="Na H."/>
            <person name="Barry K."/>
            <person name="Grigoriev I.V."/>
            <person name="Stajich J.E."/>
            <person name="Kennedy P.G."/>
        </authorList>
    </citation>
    <scope>NUCLEOTIDE SEQUENCE</scope>
    <source>
        <strain evidence="2">S12</strain>
    </source>
</reference>
<evidence type="ECO:0000256" key="1">
    <source>
        <dbReference type="SAM" id="Phobius"/>
    </source>
</evidence>
<gene>
    <name evidence="2" type="ORF">HD556DRAFT_1309144</name>
</gene>
<accession>A0A9P7AMR0</accession>
<evidence type="ECO:0000313" key="2">
    <source>
        <dbReference type="EMBL" id="KAG1792584.1"/>
    </source>
</evidence>
<dbReference type="AlphaFoldDB" id="A0A9P7AMR0"/>
<sequence>MQKPCGKFLFPVTTEQVVKPCSKASGGLQKVIGYFGLTALILIVGGLNMSVADIHEIIFDHLASYYIQTEKSKVDLNLAFSGCMMLSSSPKFDIATLQSLSINKCNGAAPRGICDICEVLEAINSIPGAHKQTNSEANLVLDLVRAKHDVFLAQKALADCVIQENEVFASLLKVRTAAAEKNIDETDIGLGCMRIIFKDHG</sequence>
<keyword evidence="1" id="KW-0472">Membrane</keyword>
<keyword evidence="1" id="KW-0812">Transmembrane</keyword>
<feature type="transmembrane region" description="Helical" evidence="1">
    <location>
        <begin position="31"/>
        <end position="51"/>
    </location>
</feature>
<dbReference type="GeneID" id="64594002"/>
<dbReference type="Proteomes" id="UP000719766">
    <property type="component" value="Unassembled WGS sequence"/>
</dbReference>
<name>A0A9P7AMR0_9AGAM</name>
<proteinExistence type="predicted"/>
<protein>
    <submittedName>
        <fullName evidence="2">Uncharacterized protein</fullName>
    </submittedName>
</protein>
<organism evidence="2 3">
    <name type="scientific">Suillus plorans</name>
    <dbReference type="NCBI Taxonomy" id="116603"/>
    <lineage>
        <taxon>Eukaryota</taxon>
        <taxon>Fungi</taxon>
        <taxon>Dikarya</taxon>
        <taxon>Basidiomycota</taxon>
        <taxon>Agaricomycotina</taxon>
        <taxon>Agaricomycetes</taxon>
        <taxon>Agaricomycetidae</taxon>
        <taxon>Boletales</taxon>
        <taxon>Suillineae</taxon>
        <taxon>Suillaceae</taxon>
        <taxon>Suillus</taxon>
    </lineage>
</organism>
<dbReference type="EMBL" id="JABBWE010000035">
    <property type="protein sequence ID" value="KAG1792584.1"/>
    <property type="molecule type" value="Genomic_DNA"/>
</dbReference>
<keyword evidence="1" id="KW-1133">Transmembrane helix</keyword>